<keyword evidence="6" id="KW-1185">Reference proteome</keyword>
<dbReference type="InterPro" id="IPR039633">
    <property type="entry name" value="PAP"/>
</dbReference>
<reference evidence="5 6" key="1">
    <citation type="submission" date="2017-03" db="EMBL/GenBank/DDBJ databases">
        <title>WGS assembly of Porphyra umbilicalis.</title>
        <authorList>
            <person name="Brawley S.H."/>
            <person name="Blouin N.A."/>
            <person name="Ficko-Blean E."/>
            <person name="Wheeler G.L."/>
            <person name="Lohr M."/>
            <person name="Goodson H.V."/>
            <person name="Jenkins J.W."/>
            <person name="Blaby-Haas C.E."/>
            <person name="Helliwell K.E."/>
            <person name="Chan C."/>
            <person name="Marriage T."/>
            <person name="Bhattacharya D."/>
            <person name="Klein A.S."/>
            <person name="Badis Y."/>
            <person name="Brodie J."/>
            <person name="Cao Y."/>
            <person name="Collen J."/>
            <person name="Dittami S.M."/>
            <person name="Gachon C.M."/>
            <person name="Green B.R."/>
            <person name="Karpowicz S."/>
            <person name="Kim J.W."/>
            <person name="Kudahl U."/>
            <person name="Lin S."/>
            <person name="Michel G."/>
            <person name="Mittag M."/>
            <person name="Olson B.J."/>
            <person name="Pangilinan J."/>
            <person name="Peng Y."/>
            <person name="Qiu H."/>
            <person name="Shu S."/>
            <person name="Singer J.T."/>
            <person name="Smith A.G."/>
            <person name="Sprecher B.N."/>
            <person name="Wagner V."/>
            <person name="Wang W."/>
            <person name="Wang Z.-Y."/>
            <person name="Yan J."/>
            <person name="Yarish C."/>
            <person name="Zoeuner-Riek S."/>
            <person name="Zhuang Y."/>
            <person name="Zou Y."/>
            <person name="Lindquist E.A."/>
            <person name="Grimwood J."/>
            <person name="Barry K."/>
            <person name="Rokhsar D.S."/>
            <person name="Schmutz J."/>
            <person name="Stiller J.W."/>
            <person name="Grossman A.R."/>
            <person name="Prochnik S.E."/>
        </authorList>
    </citation>
    <scope>NUCLEOTIDE SEQUENCE [LARGE SCALE GENOMIC DNA]</scope>
    <source>
        <strain evidence="5">4086291</strain>
    </source>
</reference>
<evidence type="ECO:0000256" key="2">
    <source>
        <dbReference type="ARBA" id="ARBA00022640"/>
    </source>
</evidence>
<evidence type="ECO:0000259" key="4">
    <source>
        <dbReference type="Pfam" id="PF04755"/>
    </source>
</evidence>
<dbReference type="Pfam" id="PF04755">
    <property type="entry name" value="PAP_fibrillin"/>
    <property type="match status" value="1"/>
</dbReference>
<comment type="subcellular location">
    <subcellularLocation>
        <location evidence="1">Plastid</location>
    </subcellularLocation>
</comment>
<keyword evidence="2" id="KW-0934">Plastid</keyword>
<dbReference type="InterPro" id="IPR006843">
    <property type="entry name" value="PAP/fibrillin_dom"/>
</dbReference>
<evidence type="ECO:0000313" key="5">
    <source>
        <dbReference type="EMBL" id="OSX70008.1"/>
    </source>
</evidence>
<accession>A0A1X6NN42</accession>
<name>A0A1X6NN42_PORUM</name>
<protein>
    <recommendedName>
        <fullName evidence="4">Plastid lipid-associated protein/fibrillin conserved domain-containing protein</fullName>
    </recommendedName>
</protein>
<evidence type="ECO:0000256" key="1">
    <source>
        <dbReference type="ARBA" id="ARBA00004474"/>
    </source>
</evidence>
<dbReference type="EMBL" id="KV919333">
    <property type="protein sequence ID" value="OSX70008.1"/>
    <property type="molecule type" value="Genomic_DNA"/>
</dbReference>
<dbReference type="Proteomes" id="UP000218209">
    <property type="component" value="Unassembled WGS sequence"/>
</dbReference>
<dbReference type="OrthoDB" id="423069at2759"/>
<dbReference type="PANTHER" id="PTHR31906">
    <property type="entry name" value="PLASTID-LIPID-ASSOCIATED PROTEIN 4, CHLOROPLASTIC-RELATED"/>
    <property type="match status" value="1"/>
</dbReference>
<feature type="region of interest" description="Disordered" evidence="3">
    <location>
        <begin position="174"/>
        <end position="205"/>
    </location>
</feature>
<feature type="region of interest" description="Disordered" evidence="3">
    <location>
        <begin position="16"/>
        <end position="36"/>
    </location>
</feature>
<organism evidence="5 6">
    <name type="scientific">Porphyra umbilicalis</name>
    <name type="common">Purple laver</name>
    <name type="synonym">Red alga</name>
    <dbReference type="NCBI Taxonomy" id="2786"/>
    <lineage>
        <taxon>Eukaryota</taxon>
        <taxon>Rhodophyta</taxon>
        <taxon>Bangiophyceae</taxon>
        <taxon>Bangiales</taxon>
        <taxon>Bangiaceae</taxon>
        <taxon>Porphyra</taxon>
    </lineage>
</organism>
<feature type="domain" description="Plastid lipid-associated protein/fibrillin conserved" evidence="4">
    <location>
        <begin position="66"/>
        <end position="173"/>
    </location>
</feature>
<feature type="compositionally biased region" description="Low complexity" evidence="3">
    <location>
        <begin position="184"/>
        <end position="199"/>
    </location>
</feature>
<dbReference type="AlphaFoldDB" id="A0A1X6NN42"/>
<evidence type="ECO:0000313" key="6">
    <source>
        <dbReference type="Proteomes" id="UP000218209"/>
    </source>
</evidence>
<evidence type="ECO:0000256" key="3">
    <source>
        <dbReference type="SAM" id="MobiDB-lite"/>
    </source>
</evidence>
<feature type="compositionally biased region" description="Polar residues" evidence="3">
    <location>
        <begin position="16"/>
        <end position="35"/>
    </location>
</feature>
<gene>
    <name evidence="5" type="ORF">BU14_0953s0001</name>
</gene>
<proteinExistence type="predicted"/>
<sequence length="289" mass="29804">MNPSFLYGGALSIPHTSRSSVYSSHATGRPSQPSWPRTYRRRAALLRCAAATPSSASSPLSCGAARDALLSAIRGTERGTRSPADTTAAVLAAIDAMVTACGGGEGASDGGPDAPAPGMEWVDRLAGRWRLLFSTESGLTALMGGGVPLISAADVYQLVEGEGVLKNVVEFSRKGTPPTPPPAAATAAAAAAPSQSRSTPPTPPAGALIVTVEASPAADALPVRRVDFVFRRTGVRWGAGAGVELPFALGRGHFDVLHLDEALRVDKDANGWVNVYAYDGPVERCTVDD</sequence>
<dbReference type="GO" id="GO:0009536">
    <property type="term" value="C:plastid"/>
    <property type="evidence" value="ECO:0007669"/>
    <property type="project" value="UniProtKB-SubCell"/>
</dbReference>